<dbReference type="InterPro" id="IPR043917">
    <property type="entry name" value="DUF5753"/>
</dbReference>
<dbReference type="OrthoDB" id="5172945at2"/>
<dbReference type="AlphaFoldDB" id="A0A101UTZ6"/>
<dbReference type="InterPro" id="IPR001387">
    <property type="entry name" value="Cro/C1-type_HTH"/>
</dbReference>
<organism evidence="2 3">
    <name type="scientific">Streptomyces dysideae</name>
    <dbReference type="NCBI Taxonomy" id="909626"/>
    <lineage>
        <taxon>Bacteria</taxon>
        <taxon>Bacillati</taxon>
        <taxon>Actinomycetota</taxon>
        <taxon>Actinomycetes</taxon>
        <taxon>Kitasatosporales</taxon>
        <taxon>Streptomycetaceae</taxon>
        <taxon>Streptomyces</taxon>
    </lineage>
</organism>
<dbReference type="Pfam" id="PF13560">
    <property type="entry name" value="HTH_31"/>
    <property type="match status" value="1"/>
</dbReference>
<dbReference type="SMART" id="SM00530">
    <property type="entry name" value="HTH_XRE"/>
    <property type="match status" value="1"/>
</dbReference>
<dbReference type="STRING" id="909626.AQJ91_34210"/>
<dbReference type="CDD" id="cd00093">
    <property type="entry name" value="HTH_XRE"/>
    <property type="match status" value="1"/>
</dbReference>
<keyword evidence="3" id="KW-1185">Reference proteome</keyword>
<dbReference type="Pfam" id="PF19054">
    <property type="entry name" value="DUF5753"/>
    <property type="match status" value="1"/>
</dbReference>
<evidence type="ECO:0000313" key="2">
    <source>
        <dbReference type="EMBL" id="KUO16816.1"/>
    </source>
</evidence>
<proteinExistence type="predicted"/>
<dbReference type="Proteomes" id="UP000053260">
    <property type="component" value="Unassembled WGS sequence"/>
</dbReference>
<feature type="domain" description="HTH cro/C1-type" evidence="1">
    <location>
        <begin position="22"/>
        <end position="76"/>
    </location>
</feature>
<protein>
    <submittedName>
        <fullName evidence="2">DNA-binding protein</fullName>
    </submittedName>
</protein>
<dbReference type="Gene3D" id="1.10.260.40">
    <property type="entry name" value="lambda repressor-like DNA-binding domains"/>
    <property type="match status" value="1"/>
</dbReference>
<evidence type="ECO:0000259" key="1">
    <source>
        <dbReference type="PROSITE" id="PS50943"/>
    </source>
</evidence>
<dbReference type="SUPFAM" id="SSF47413">
    <property type="entry name" value="lambda repressor-like DNA-binding domains"/>
    <property type="match status" value="1"/>
</dbReference>
<dbReference type="EMBL" id="LMXB01000083">
    <property type="protein sequence ID" value="KUO16816.1"/>
    <property type="molecule type" value="Genomic_DNA"/>
</dbReference>
<comment type="caution">
    <text evidence="2">The sequence shown here is derived from an EMBL/GenBank/DDBJ whole genome shotgun (WGS) entry which is preliminary data.</text>
</comment>
<sequence>MLAKSTTPNPSTVLGRQLGVELRRLREAAGLTTAQAAEALDCTKGKISRIENGRVAVRLPDLTAMLHAYGAADPELRERLSTLARKANRRRRQGWWNQYGSVLADTYRDYIALEAMAGEIRTFQAQLVPGLLQTPDYIRAVTVASRQWQSADEIEKFVQVRLARQERLVGDSPLRLWAVLSEAVLLQQVGGPQVMQAQLEHLLTSSEHPHVTIQVLPFSRGAHASMFGPYVVLGFPEEAALDVVLADNPTGSIWLERETEVARYQDLFDAARTSALSPMESRTVIRRRAKEHRT</sequence>
<keyword evidence="2" id="KW-0238">DNA-binding</keyword>
<dbReference type="PROSITE" id="PS50943">
    <property type="entry name" value="HTH_CROC1"/>
    <property type="match status" value="1"/>
</dbReference>
<accession>A0A101UTZ6</accession>
<evidence type="ECO:0000313" key="3">
    <source>
        <dbReference type="Proteomes" id="UP000053260"/>
    </source>
</evidence>
<dbReference type="RefSeq" id="WP_067029373.1">
    <property type="nucleotide sequence ID" value="NZ_KQ949102.1"/>
</dbReference>
<name>A0A101UTZ6_9ACTN</name>
<reference evidence="2 3" key="1">
    <citation type="submission" date="2015-10" db="EMBL/GenBank/DDBJ databases">
        <title>Draft genome sequence of Streptomyces sp. RV15, isolated from a marine sponge.</title>
        <authorList>
            <person name="Ruckert C."/>
            <person name="Abdelmohsen U.R."/>
            <person name="Winkler A."/>
            <person name="Hentschel U."/>
            <person name="Kalinowski J."/>
            <person name="Kampfer P."/>
            <person name="Glaeser S."/>
        </authorList>
    </citation>
    <scope>NUCLEOTIDE SEQUENCE [LARGE SCALE GENOMIC DNA]</scope>
    <source>
        <strain evidence="2 3">RV15</strain>
    </source>
</reference>
<gene>
    <name evidence="2" type="ORF">AQJ91_34210</name>
</gene>
<dbReference type="InterPro" id="IPR010982">
    <property type="entry name" value="Lambda_DNA-bd_dom_sf"/>
</dbReference>
<dbReference type="GO" id="GO:0003677">
    <property type="term" value="F:DNA binding"/>
    <property type="evidence" value="ECO:0007669"/>
    <property type="project" value="UniProtKB-KW"/>
</dbReference>